<keyword evidence="5" id="KW-0575">Peroxidase</keyword>
<feature type="binding site" evidence="16">
    <location>
        <position position="1163"/>
    </location>
    <ligand>
        <name>Ca(2+)</name>
        <dbReference type="ChEBI" id="CHEBI:29108"/>
        <label>2</label>
    </ligand>
</feature>
<feature type="binding site" evidence="16">
    <location>
        <position position="989"/>
    </location>
    <ligand>
        <name>Ca(2+)</name>
        <dbReference type="ChEBI" id="CHEBI:29108"/>
        <label>1</label>
    </ligand>
</feature>
<dbReference type="InterPro" id="IPR002016">
    <property type="entry name" value="Haem_peroxidase"/>
</dbReference>
<reference evidence="22" key="1">
    <citation type="submission" date="2018-01" db="EMBL/GenBank/DDBJ databases">
        <authorList>
            <person name="Mao J.F."/>
        </authorList>
    </citation>
    <scope>NUCLEOTIDE SEQUENCE</scope>
    <source>
        <strain evidence="22">Huo1</strain>
        <tissue evidence="22">Leaf</tissue>
    </source>
</reference>
<dbReference type="PRINTS" id="PR00461">
    <property type="entry name" value="PLPEROXIDASE"/>
</dbReference>
<feature type="binding site" description="axial binding residue" evidence="16">
    <location>
        <position position="1111"/>
    </location>
    <ligand>
        <name>heme b</name>
        <dbReference type="ChEBI" id="CHEBI:60344"/>
    </ligand>
    <ligandPart>
        <name>Fe</name>
        <dbReference type="ChEBI" id="CHEBI:18248"/>
    </ligandPart>
</feature>
<keyword evidence="13" id="KW-0131">Cell cycle</keyword>
<dbReference type="FunFam" id="1.10.420.10:FF:000001">
    <property type="entry name" value="Peroxidase"/>
    <property type="match status" value="1"/>
</dbReference>
<keyword evidence="20" id="KW-0732">Signal</keyword>
<dbReference type="Gene3D" id="1.10.520.10">
    <property type="match status" value="1"/>
</dbReference>
<feature type="disulfide bond" evidence="18">
    <location>
        <begin position="1118"/>
        <end position="1150"/>
    </location>
</feature>
<comment type="catalytic activity">
    <reaction evidence="1">
        <text>2 a phenolic donor + H2O2 = 2 a phenolic radical donor + 2 H2O</text>
        <dbReference type="Rhea" id="RHEA:56136"/>
        <dbReference type="ChEBI" id="CHEBI:15377"/>
        <dbReference type="ChEBI" id="CHEBI:16240"/>
        <dbReference type="ChEBI" id="CHEBI:139520"/>
        <dbReference type="ChEBI" id="CHEBI:139521"/>
        <dbReference type="EC" id="1.11.1.7"/>
    </reaction>
</comment>
<feature type="binding site" evidence="16">
    <location>
        <position position="1112"/>
    </location>
    <ligand>
        <name>Ca(2+)</name>
        <dbReference type="ChEBI" id="CHEBI:29108"/>
        <label>2</label>
    </ligand>
</feature>
<feature type="disulfide bond" evidence="18">
    <location>
        <begin position="990"/>
        <end position="995"/>
    </location>
</feature>
<gene>
    <name evidence="22" type="ORF">SASPL_119821</name>
</gene>
<dbReference type="SUPFAM" id="SSF48113">
    <property type="entry name" value="Heme-dependent peroxidases"/>
    <property type="match status" value="1"/>
</dbReference>
<feature type="compositionally biased region" description="Acidic residues" evidence="19">
    <location>
        <begin position="742"/>
        <end position="754"/>
    </location>
</feature>
<dbReference type="GO" id="GO:0046872">
    <property type="term" value="F:metal ion binding"/>
    <property type="evidence" value="ECO:0007669"/>
    <property type="project" value="UniProtKB-KW"/>
</dbReference>
<feature type="chain" id="PRO_5036469092" description="peroxidase" evidence="20">
    <location>
        <begin position="22"/>
        <end position="1245"/>
    </location>
</feature>
<accession>A0A8X8XRS4</accession>
<feature type="region of interest" description="Disordered" evidence="19">
    <location>
        <begin position="710"/>
        <end position="791"/>
    </location>
</feature>
<dbReference type="PANTHER" id="PTHR12634">
    <property type="entry name" value="SIT4 YEAST -ASSOCIATING PROTEIN-RELATED"/>
    <property type="match status" value="1"/>
</dbReference>
<keyword evidence="11 18" id="KW-1015">Disulfide bond</keyword>
<dbReference type="GO" id="GO:0042744">
    <property type="term" value="P:hydrogen peroxide catabolic process"/>
    <property type="evidence" value="ECO:0007669"/>
    <property type="project" value="InterPro"/>
</dbReference>
<dbReference type="GO" id="GO:0140825">
    <property type="term" value="F:lactoperoxidase activity"/>
    <property type="evidence" value="ECO:0007669"/>
    <property type="project" value="UniProtKB-EC"/>
</dbReference>
<evidence type="ECO:0000256" key="11">
    <source>
        <dbReference type="ARBA" id="ARBA00023157"/>
    </source>
</evidence>
<evidence type="ECO:0000256" key="9">
    <source>
        <dbReference type="ARBA" id="ARBA00023002"/>
    </source>
</evidence>
<feature type="binding site" evidence="16">
    <location>
        <position position="994"/>
    </location>
    <ligand>
        <name>Ca(2+)</name>
        <dbReference type="ChEBI" id="CHEBI:29108"/>
        <label>1</label>
    </ligand>
</feature>
<comment type="caution">
    <text evidence="22">The sequence shown here is derived from an EMBL/GenBank/DDBJ whole genome shotgun (WGS) entry which is preliminary data.</text>
</comment>
<sequence length="1245" mass="136114">MGCCFVSLTLQSLMFTPTVYTSYHLFSFFCLSSCSPSPLLQLLPPDGHFPACLCVDSMFWKLAALSTSSPCLVGPDSGGWDLCPEKLYAKAECSKNSSVLFLKCAESRYGEYDKEEVESVLDKENFALEELLDEEEIIQECKALNSRLINFLRDRAQVEQLVRYIVEESPEDADSKRTFKFPFVACEIFTCEIDVILKTLVEEEELMHLLFSFLEPNRPHSALLAGYFSKVAVCLMAHQDVLQQLVDLIGITSIMEVLVRLVSADDHLYPSSLDVVQWLTDSNLLEMIVDKLNTLNTPEVHANAAETLCSITRNAPSPLATKLSSPSFVARIFGHALEDSQSKSALVHSLSVCISLLDPKRSLPSPLMYSFRGQHACESPINADPDTVCAMLPKLGELLMLLNVTSDENILPTTYGELKPPLGKHRLKIVEFLAVLLKTGSGVAEKELVVSGTIQRVIDLFFEYPFNNALHHHVESIIYSCLENKNDVIVDHLLMDCNLVGKILNIEKTPTLSGTHSQPTSPAPGKWAPRAGYFGHLTRISNKLIHLGNIDDRILKHLQASNMKTMSGVSGRVLSYKSVMWSKMYIDGLVVFNSHCYDISLTLVSLNTFGFRKIPACRRPTALQDRTRDSDEEDVQDRDYDVAALANNLSQAFRYSIYDNDDNEGHGSFDRDDEVYFDDESAEVVISSLRLGDDQGSLFTNSNWFAFQDDRNGGDVRMDTSSSDMMDDINLNGITNGGNSSSDDEVMVGEDEEMTESRSSPNGSSSFQANGFDGFGANNSRDDGDSVTMAEKTGASNDLGFFRFESPDNNDPFGDRPIPEWVAWGEGSDFQVGGSGVNPFDDNKNITENVMNSVEDTAAPIYPTSSGEPVPNGISPIDVCDGLAKTTPSQKSVPSLFEEDVEFVGVEMEGTEKAMEQALKEGIVGEAGPLKRNTSPKKPEKEDVDDGAGMKEFNDANYWRVDQEVAVLENAIKNEMRMAASLLRLHFHDCFVNGCDGSVLLDGSDGEKFALPNLNSARGYEVIDTIKSAVETACRGVVSCADILTIAARDSVVLSGGPTWNVLLGRRDGVFANQTAANGLPSPFESLDSIISKFDALGLNITDVVALSGGHTIGLTKCALFSNRLSNFSGSGAPDPTLDSSLIPELQSACPVNSGGNNTVALDNRSRDLFDRNYFGNLLKGRGILQSDQVLVANDSATKAIAQLYSNNSAVFFCDFANAMIKMGNIAPLTGGDGEIRSNCRVVNS</sequence>
<evidence type="ECO:0000259" key="21">
    <source>
        <dbReference type="PROSITE" id="PS50873"/>
    </source>
</evidence>
<keyword evidence="8 16" id="KW-0106">Calcium</keyword>
<keyword evidence="7 16" id="KW-0479">Metal-binding</keyword>
<feature type="binding site" evidence="16">
    <location>
        <position position="1171"/>
    </location>
    <ligand>
        <name>Ca(2+)</name>
        <dbReference type="ChEBI" id="CHEBI:29108"/>
        <label>2</label>
    </ligand>
</feature>
<evidence type="ECO:0000256" key="17">
    <source>
        <dbReference type="PIRSR" id="PIRSR600823-4"/>
    </source>
</evidence>
<keyword evidence="10 16" id="KW-0408">Iron</keyword>
<dbReference type="InterPro" id="IPR019794">
    <property type="entry name" value="Peroxidases_AS"/>
</dbReference>
<evidence type="ECO:0000313" key="22">
    <source>
        <dbReference type="EMBL" id="KAG6417637.1"/>
    </source>
</evidence>
<feature type="binding site" evidence="16">
    <location>
        <position position="1007"/>
    </location>
    <ligand>
        <name>Ca(2+)</name>
        <dbReference type="ChEBI" id="CHEBI:29108"/>
        <label>1</label>
    </ligand>
</feature>
<feature type="binding site" evidence="16">
    <location>
        <position position="992"/>
    </location>
    <ligand>
        <name>Ca(2+)</name>
        <dbReference type="ChEBI" id="CHEBI:29108"/>
        <label>1</label>
    </ligand>
</feature>
<evidence type="ECO:0000256" key="13">
    <source>
        <dbReference type="ARBA" id="ARBA00023306"/>
    </source>
</evidence>
<dbReference type="GO" id="GO:0019888">
    <property type="term" value="F:protein phosphatase regulator activity"/>
    <property type="evidence" value="ECO:0007669"/>
    <property type="project" value="TreeGrafter"/>
</dbReference>
<proteinExistence type="inferred from homology"/>
<feature type="disulfide bond" evidence="18">
    <location>
        <begin position="1040"/>
        <end position="1240"/>
    </location>
</feature>
<feature type="binding site" evidence="16">
    <location>
        <position position="998"/>
    </location>
    <ligand>
        <name>Ca(2+)</name>
        <dbReference type="ChEBI" id="CHEBI:29108"/>
        <label>1</label>
    </ligand>
</feature>
<evidence type="ECO:0000256" key="12">
    <source>
        <dbReference type="ARBA" id="ARBA00023180"/>
    </source>
</evidence>
<dbReference type="EMBL" id="PNBA02000007">
    <property type="protein sequence ID" value="KAG6417637.1"/>
    <property type="molecule type" value="Genomic_DNA"/>
</dbReference>
<keyword evidence="23" id="KW-1185">Reference proteome</keyword>
<protein>
    <recommendedName>
        <fullName evidence="4">peroxidase</fullName>
        <ecNumber evidence="4">1.11.1.7</ecNumber>
    </recommendedName>
</protein>
<comment type="similarity">
    <text evidence="3">Belongs to the peroxidase family. Ascorbate peroxidase subfamily.</text>
</comment>
<keyword evidence="9" id="KW-0560">Oxidoreductase</keyword>
<reference evidence="22" key="2">
    <citation type="submission" date="2020-08" db="EMBL/GenBank/DDBJ databases">
        <title>Plant Genome Project.</title>
        <authorList>
            <person name="Zhang R.-G."/>
        </authorList>
    </citation>
    <scope>NUCLEOTIDE SEQUENCE</scope>
    <source>
        <strain evidence="22">Huo1</strain>
        <tissue evidence="22">Leaf</tissue>
    </source>
</reference>
<dbReference type="InterPro" id="IPR033905">
    <property type="entry name" value="Secretory_peroxidase"/>
</dbReference>
<dbReference type="InterPro" id="IPR019793">
    <property type="entry name" value="Peroxidases_heam-ligand_BS"/>
</dbReference>
<evidence type="ECO:0000256" key="19">
    <source>
        <dbReference type="SAM" id="MobiDB-lite"/>
    </source>
</evidence>
<evidence type="ECO:0000256" key="8">
    <source>
        <dbReference type="ARBA" id="ARBA00022837"/>
    </source>
</evidence>
<evidence type="ECO:0000256" key="10">
    <source>
        <dbReference type="ARBA" id="ARBA00023004"/>
    </source>
</evidence>
<dbReference type="InterPro" id="IPR007587">
    <property type="entry name" value="SAPS"/>
</dbReference>
<feature type="signal peptide" evidence="20">
    <location>
        <begin position="1"/>
        <end position="21"/>
    </location>
</feature>
<evidence type="ECO:0000256" key="1">
    <source>
        <dbReference type="ARBA" id="ARBA00000189"/>
    </source>
</evidence>
<evidence type="ECO:0000256" key="7">
    <source>
        <dbReference type="ARBA" id="ARBA00022723"/>
    </source>
</evidence>
<dbReference type="PROSITE" id="PS50873">
    <property type="entry name" value="PEROXIDASE_4"/>
    <property type="match status" value="1"/>
</dbReference>
<dbReference type="PRINTS" id="PR00458">
    <property type="entry name" value="PEROXIDASE"/>
</dbReference>
<keyword evidence="6" id="KW-0349">Heme</keyword>
<dbReference type="PROSITE" id="PS00435">
    <property type="entry name" value="PEROXIDASE_1"/>
    <property type="match status" value="1"/>
</dbReference>
<feature type="region of interest" description="Disordered" evidence="19">
    <location>
        <begin position="926"/>
        <end position="949"/>
    </location>
</feature>
<dbReference type="InterPro" id="IPR000823">
    <property type="entry name" value="Peroxidase_pln"/>
</dbReference>
<evidence type="ECO:0000256" key="2">
    <source>
        <dbReference type="ARBA" id="ARBA00006180"/>
    </source>
</evidence>
<name>A0A8X8XRS4_SALSN</name>
<dbReference type="InterPro" id="IPR010255">
    <property type="entry name" value="Haem_peroxidase_sf"/>
</dbReference>
<dbReference type="Pfam" id="PF00141">
    <property type="entry name" value="peroxidase"/>
    <property type="match status" value="1"/>
</dbReference>
<feature type="active site" description="Proton acceptor" evidence="14">
    <location>
        <position position="988"/>
    </location>
</feature>
<evidence type="ECO:0000256" key="3">
    <source>
        <dbReference type="ARBA" id="ARBA00006873"/>
    </source>
</evidence>
<organism evidence="22">
    <name type="scientific">Salvia splendens</name>
    <name type="common">Scarlet sage</name>
    <dbReference type="NCBI Taxonomy" id="180675"/>
    <lineage>
        <taxon>Eukaryota</taxon>
        <taxon>Viridiplantae</taxon>
        <taxon>Streptophyta</taxon>
        <taxon>Embryophyta</taxon>
        <taxon>Tracheophyta</taxon>
        <taxon>Spermatophyta</taxon>
        <taxon>Magnoliopsida</taxon>
        <taxon>eudicotyledons</taxon>
        <taxon>Gunneridae</taxon>
        <taxon>Pentapetalae</taxon>
        <taxon>asterids</taxon>
        <taxon>lamiids</taxon>
        <taxon>Lamiales</taxon>
        <taxon>Lamiaceae</taxon>
        <taxon>Nepetoideae</taxon>
        <taxon>Mentheae</taxon>
        <taxon>Salviinae</taxon>
        <taxon>Salvia</taxon>
        <taxon>Salvia subgen. Calosphace</taxon>
        <taxon>core Calosphace</taxon>
    </lineage>
</organism>
<feature type="site" description="Transition state stabilizer" evidence="17">
    <location>
        <position position="984"/>
    </location>
</feature>
<evidence type="ECO:0000256" key="20">
    <source>
        <dbReference type="SAM" id="SignalP"/>
    </source>
</evidence>
<comment type="similarity">
    <text evidence="2">Belongs to the SAPS family.</text>
</comment>
<feature type="compositionally biased region" description="Polar residues" evidence="19">
    <location>
        <begin position="757"/>
        <end position="769"/>
    </location>
</feature>
<dbReference type="Gene3D" id="1.10.420.10">
    <property type="entry name" value="Peroxidase, domain 2"/>
    <property type="match status" value="1"/>
</dbReference>
<evidence type="ECO:0000256" key="4">
    <source>
        <dbReference type="ARBA" id="ARBA00012313"/>
    </source>
</evidence>
<comment type="cofactor">
    <cofactor evidence="16">
        <name>heme b</name>
        <dbReference type="ChEBI" id="CHEBI:60344"/>
    </cofactor>
    <text evidence="16">Binds 1 heme b (iron(II)-protoporphyrin IX) group per subunit.</text>
</comment>
<dbReference type="GO" id="GO:0019903">
    <property type="term" value="F:protein phosphatase binding"/>
    <property type="evidence" value="ECO:0007669"/>
    <property type="project" value="InterPro"/>
</dbReference>
<dbReference type="PROSITE" id="PS00436">
    <property type="entry name" value="PEROXIDASE_2"/>
    <property type="match status" value="1"/>
</dbReference>
<feature type="binding site" evidence="15">
    <location>
        <position position="1081"/>
    </location>
    <ligand>
        <name>substrate</name>
    </ligand>
</feature>
<feature type="binding site" evidence="16">
    <location>
        <position position="996"/>
    </location>
    <ligand>
        <name>Ca(2+)</name>
        <dbReference type="ChEBI" id="CHEBI:29108"/>
        <label>1</label>
    </ligand>
</feature>
<feature type="domain" description="Plant heme peroxidase family profile" evidence="21">
    <location>
        <begin position="967"/>
        <end position="1244"/>
    </location>
</feature>
<dbReference type="CDD" id="cd00693">
    <property type="entry name" value="secretory_peroxidase"/>
    <property type="match status" value="1"/>
</dbReference>
<evidence type="ECO:0000256" key="18">
    <source>
        <dbReference type="PIRSR" id="PIRSR600823-5"/>
    </source>
</evidence>
<evidence type="ECO:0000256" key="5">
    <source>
        <dbReference type="ARBA" id="ARBA00022559"/>
    </source>
</evidence>
<comment type="cofactor">
    <cofactor evidence="16">
        <name>Ca(2+)</name>
        <dbReference type="ChEBI" id="CHEBI:29108"/>
    </cofactor>
    <text evidence="16">Binds 2 calcium ions per subunit.</text>
</comment>
<evidence type="ECO:0000256" key="15">
    <source>
        <dbReference type="PIRSR" id="PIRSR600823-2"/>
    </source>
</evidence>
<dbReference type="GO" id="GO:0020037">
    <property type="term" value="F:heme binding"/>
    <property type="evidence" value="ECO:0007669"/>
    <property type="project" value="InterPro"/>
</dbReference>
<keyword evidence="12" id="KW-0325">Glycoprotein</keyword>
<evidence type="ECO:0000256" key="16">
    <source>
        <dbReference type="PIRSR" id="PIRSR600823-3"/>
    </source>
</evidence>
<dbReference type="Proteomes" id="UP000298416">
    <property type="component" value="Unassembled WGS sequence"/>
</dbReference>
<dbReference type="EC" id="1.11.1.7" evidence="4"/>
<dbReference type="PANTHER" id="PTHR12634:SF8">
    <property type="entry name" value="FIERY MOUNTAIN, ISOFORM D"/>
    <property type="match status" value="1"/>
</dbReference>
<dbReference type="Pfam" id="PF04499">
    <property type="entry name" value="SAPS"/>
    <property type="match status" value="1"/>
</dbReference>
<evidence type="ECO:0000313" key="23">
    <source>
        <dbReference type="Proteomes" id="UP000298416"/>
    </source>
</evidence>
<evidence type="ECO:0000256" key="6">
    <source>
        <dbReference type="ARBA" id="ARBA00022617"/>
    </source>
</evidence>
<evidence type="ECO:0000256" key="14">
    <source>
        <dbReference type="PIRSR" id="PIRSR600823-1"/>
    </source>
</evidence>
<dbReference type="GO" id="GO:0006979">
    <property type="term" value="P:response to oxidative stress"/>
    <property type="evidence" value="ECO:0007669"/>
    <property type="project" value="InterPro"/>
</dbReference>
<dbReference type="AlphaFoldDB" id="A0A8X8XRS4"/>